<dbReference type="InterPro" id="IPR001633">
    <property type="entry name" value="EAL_dom"/>
</dbReference>
<name>A0A1I2PCG4_9GAMM</name>
<dbReference type="SUPFAM" id="SSF141868">
    <property type="entry name" value="EAL domain-like"/>
    <property type="match status" value="1"/>
</dbReference>
<dbReference type="PROSITE" id="PS50113">
    <property type="entry name" value="PAC"/>
    <property type="match status" value="2"/>
</dbReference>
<dbReference type="PROSITE" id="PS50887">
    <property type="entry name" value="GGDEF"/>
    <property type="match status" value="1"/>
</dbReference>
<dbReference type="RefSeq" id="WP_177201100.1">
    <property type="nucleotide sequence ID" value="NZ_FOOU01000003.1"/>
</dbReference>
<dbReference type="Pfam" id="PF00990">
    <property type="entry name" value="GGDEF"/>
    <property type="match status" value="1"/>
</dbReference>
<dbReference type="InterPro" id="IPR000700">
    <property type="entry name" value="PAS-assoc_C"/>
</dbReference>
<dbReference type="Gene3D" id="3.30.70.270">
    <property type="match status" value="1"/>
</dbReference>
<dbReference type="Pfam" id="PF13426">
    <property type="entry name" value="PAS_9"/>
    <property type="match status" value="1"/>
</dbReference>
<dbReference type="InterPro" id="IPR013656">
    <property type="entry name" value="PAS_4"/>
</dbReference>
<dbReference type="InterPro" id="IPR029787">
    <property type="entry name" value="Nucleotide_cyclase"/>
</dbReference>
<dbReference type="InterPro" id="IPR001610">
    <property type="entry name" value="PAC"/>
</dbReference>
<feature type="domain" description="EAL" evidence="4">
    <location>
        <begin position="814"/>
        <end position="1072"/>
    </location>
</feature>
<evidence type="ECO:0000313" key="6">
    <source>
        <dbReference type="EMBL" id="SFG12799.1"/>
    </source>
</evidence>
<proteinExistence type="predicted"/>
<sequence>MRGCFDITQDQFSITQCDSDLFLGCAAILWGKTTFLTAMIHTADLSLWQAALAQWQSERRFPELLVLRIMDNQGRFQKVSVLLDSALDSSGPLPAAADQLYLQFLVTSLPEKPTAIIEDSVYRPSDYTDKESVIAALEQEHQRANYYLDMAGVILVTLDQGGNITLLNRFACELLKTNQQDALGLNWFENFLPKSGKHIAESAFSRLMGSRHYPNQQVEKPVVTRGGEERLILWYNRVLEDANGQRIGILSSGTDITEQRLSEQTLQLEKQRLRTLIDSIPDLIYFKSSDSVFIGCNKAFEEFSDKSEAALVGKTDSELFDAVTANTFHYFDKQMLQSQTPLRHDEWVTYPDGRRVLLDTLRIPLYIPDIDQVGVLGVSRDITEHALMSSQLSLVNAMVDHSLDSIICTSPDEDFRIIYANSAALKHFGISTAELYQTHIYDWDPDFPKSRLQRRWKNIKNNTVAVKTKHLLRSGEEVPIEVSSSHFSYHDKNYMITVFKDIRDRLGYEEAVKIAEHRSRLLLEHSNEGIFGLDCNGITTFINPAAAMMLGYDPDELVGKDNHGLIHHSHADGTPISKEDCYMLMSIRKGKSYRIEADVLWRKDNQPFPVEYWSSPIYLNEEIVGSVVTFHDISQRKQVEEQIRYLAFHDSLTGLPNRRLFLDRFEHDILQGRRSGQLSALLMMDLDHFKEINDTLGHPAGDQLLIEVARRIKKVLRSCDTFARFGGDEFTVLQSNIHDPSDIAALAEKVIGCFDYFFDVAGNKLKTNTSIGIVICDDDVSVDELISRADVALYRAKEQGRGRYVFYQSEMTERVQKEAELAHMLSSARFLQQLYMVYQPQFDCESGLLVGFEALLRWTHPEQGVISPLTFIPVAEKRGMIDDIGIWVAQHVCIEVAQWLEAGLDFGTVSFNLSPVQLRSEKGIARLLSLLKDSGIPLHHFEVEITESACMDASQKTIELLENYVNHGLRIAIDDFGTGYSSLVTLRKLSACRLKIDRSFIRDMLHDVNDEMIVKATIALAQSLGLEVVAEGVESQEQMAALKDQGCNIVQGYFLGSPMTRQDTIIFLQILCSKYKSKYKTKA</sequence>
<feature type="domain" description="PAS" evidence="2">
    <location>
        <begin position="515"/>
        <end position="560"/>
    </location>
</feature>
<dbReference type="GO" id="GO:0006355">
    <property type="term" value="P:regulation of DNA-templated transcription"/>
    <property type="evidence" value="ECO:0007669"/>
    <property type="project" value="InterPro"/>
</dbReference>
<dbReference type="Pfam" id="PF00989">
    <property type="entry name" value="PAS"/>
    <property type="match status" value="1"/>
</dbReference>
<dbReference type="PROSITE" id="PS50883">
    <property type="entry name" value="EAL"/>
    <property type="match status" value="1"/>
</dbReference>
<dbReference type="Gene3D" id="3.20.20.450">
    <property type="entry name" value="EAL domain"/>
    <property type="match status" value="1"/>
</dbReference>
<dbReference type="InterPro" id="IPR000160">
    <property type="entry name" value="GGDEF_dom"/>
</dbReference>
<dbReference type="SUPFAM" id="SSF55073">
    <property type="entry name" value="Nucleotide cyclase"/>
    <property type="match status" value="1"/>
</dbReference>
<dbReference type="Proteomes" id="UP000198623">
    <property type="component" value="Unassembled WGS sequence"/>
</dbReference>
<feature type="domain" description="GGDEF" evidence="5">
    <location>
        <begin position="677"/>
        <end position="809"/>
    </location>
</feature>
<evidence type="ECO:0000259" key="4">
    <source>
        <dbReference type="PROSITE" id="PS50883"/>
    </source>
</evidence>
<dbReference type="Gene3D" id="3.30.450.20">
    <property type="entry name" value="PAS domain"/>
    <property type="match status" value="4"/>
</dbReference>
<dbReference type="NCBIfam" id="TIGR00254">
    <property type="entry name" value="GGDEF"/>
    <property type="match status" value="1"/>
</dbReference>
<dbReference type="PANTHER" id="PTHR44757">
    <property type="entry name" value="DIGUANYLATE CYCLASE DGCP"/>
    <property type="match status" value="1"/>
</dbReference>
<dbReference type="EMBL" id="FOOU01000003">
    <property type="protein sequence ID" value="SFG12799.1"/>
    <property type="molecule type" value="Genomic_DNA"/>
</dbReference>
<dbReference type="Pfam" id="PF08448">
    <property type="entry name" value="PAS_4"/>
    <property type="match status" value="2"/>
</dbReference>
<dbReference type="NCBIfam" id="TIGR00229">
    <property type="entry name" value="sensory_box"/>
    <property type="match status" value="4"/>
</dbReference>
<dbReference type="InterPro" id="IPR052155">
    <property type="entry name" value="Biofilm_reg_signaling"/>
</dbReference>
<dbReference type="SMART" id="SM00267">
    <property type="entry name" value="GGDEF"/>
    <property type="match status" value="1"/>
</dbReference>
<evidence type="ECO:0000256" key="1">
    <source>
        <dbReference type="ARBA" id="ARBA00001946"/>
    </source>
</evidence>
<accession>A0A1I2PCG4</accession>
<evidence type="ECO:0000313" key="7">
    <source>
        <dbReference type="Proteomes" id="UP000198623"/>
    </source>
</evidence>
<dbReference type="InterPro" id="IPR035919">
    <property type="entry name" value="EAL_sf"/>
</dbReference>
<gene>
    <name evidence="6" type="ORF">SAMN05216175_103344</name>
</gene>
<dbReference type="SMART" id="SM00086">
    <property type="entry name" value="PAC"/>
    <property type="match status" value="3"/>
</dbReference>
<dbReference type="PROSITE" id="PS50112">
    <property type="entry name" value="PAS"/>
    <property type="match status" value="1"/>
</dbReference>
<reference evidence="7" key="1">
    <citation type="submission" date="2016-10" db="EMBL/GenBank/DDBJ databases">
        <authorList>
            <person name="Varghese N."/>
            <person name="Submissions S."/>
        </authorList>
    </citation>
    <scope>NUCLEOTIDE SEQUENCE [LARGE SCALE GENOMIC DNA]</scope>
    <source>
        <strain evidence="7">CGMCC 1.10971</strain>
    </source>
</reference>
<dbReference type="SUPFAM" id="SSF55785">
    <property type="entry name" value="PYP-like sensor domain (PAS domain)"/>
    <property type="match status" value="4"/>
</dbReference>
<dbReference type="InterPro" id="IPR035965">
    <property type="entry name" value="PAS-like_dom_sf"/>
</dbReference>
<keyword evidence="7" id="KW-1185">Reference proteome</keyword>
<dbReference type="PANTHER" id="PTHR44757:SF2">
    <property type="entry name" value="BIOFILM ARCHITECTURE MAINTENANCE PROTEIN MBAA"/>
    <property type="match status" value="1"/>
</dbReference>
<dbReference type="GO" id="GO:0003824">
    <property type="term" value="F:catalytic activity"/>
    <property type="evidence" value="ECO:0007669"/>
    <property type="project" value="UniProtKB-ARBA"/>
</dbReference>
<dbReference type="CDD" id="cd00130">
    <property type="entry name" value="PAS"/>
    <property type="match status" value="4"/>
</dbReference>
<dbReference type="InterPro" id="IPR043128">
    <property type="entry name" value="Rev_trsase/Diguanyl_cyclase"/>
</dbReference>
<dbReference type="CDD" id="cd01949">
    <property type="entry name" value="GGDEF"/>
    <property type="match status" value="1"/>
</dbReference>
<dbReference type="AlphaFoldDB" id="A0A1I2PCG4"/>
<dbReference type="SMART" id="SM00091">
    <property type="entry name" value="PAS"/>
    <property type="match status" value="4"/>
</dbReference>
<dbReference type="InterPro" id="IPR013767">
    <property type="entry name" value="PAS_fold"/>
</dbReference>
<feature type="domain" description="PAC" evidence="3">
    <location>
        <begin position="593"/>
        <end position="645"/>
    </location>
</feature>
<comment type="cofactor">
    <cofactor evidence="1">
        <name>Mg(2+)</name>
        <dbReference type="ChEBI" id="CHEBI:18420"/>
    </cofactor>
</comment>
<evidence type="ECO:0000259" key="5">
    <source>
        <dbReference type="PROSITE" id="PS50887"/>
    </source>
</evidence>
<evidence type="ECO:0000259" key="3">
    <source>
        <dbReference type="PROSITE" id="PS50113"/>
    </source>
</evidence>
<feature type="domain" description="PAC" evidence="3">
    <location>
        <begin position="216"/>
        <end position="268"/>
    </location>
</feature>
<dbReference type="SMART" id="SM00052">
    <property type="entry name" value="EAL"/>
    <property type="match status" value="1"/>
</dbReference>
<dbReference type="FunFam" id="3.30.70.270:FF:000001">
    <property type="entry name" value="Diguanylate cyclase domain protein"/>
    <property type="match status" value="1"/>
</dbReference>
<dbReference type="Pfam" id="PF00563">
    <property type="entry name" value="EAL"/>
    <property type="match status" value="1"/>
</dbReference>
<dbReference type="STRING" id="1045558.SAMN05216175_103344"/>
<dbReference type="CDD" id="cd01948">
    <property type="entry name" value="EAL"/>
    <property type="match status" value="1"/>
</dbReference>
<organism evidence="6 7">
    <name type="scientific">Neptunomonas qingdaonensis</name>
    <dbReference type="NCBI Taxonomy" id="1045558"/>
    <lineage>
        <taxon>Bacteria</taxon>
        <taxon>Pseudomonadati</taxon>
        <taxon>Pseudomonadota</taxon>
        <taxon>Gammaproteobacteria</taxon>
        <taxon>Oceanospirillales</taxon>
        <taxon>Oceanospirillaceae</taxon>
        <taxon>Neptunomonas</taxon>
    </lineage>
</organism>
<dbReference type="InterPro" id="IPR000014">
    <property type="entry name" value="PAS"/>
</dbReference>
<protein>
    <submittedName>
        <fullName evidence="6">PAS domain S-box-containing protein/diguanylate cyclase (GGDEF) domain-containing protein</fullName>
    </submittedName>
</protein>
<evidence type="ECO:0000259" key="2">
    <source>
        <dbReference type="PROSITE" id="PS50112"/>
    </source>
</evidence>